<accession>A0A6N3GIV9</accession>
<comment type="function">
    <text evidence="1">Catalyzes the hydrolytic cleavage of a subset of L-isoaspartyl (L-beta-aspartyl) dipeptides. Used to degrade proteins damaged by L-isoaspartyl residues formation.</text>
</comment>
<feature type="binding site" evidence="3">
    <location>
        <position position="100"/>
    </location>
    <ligand>
        <name>substrate</name>
    </ligand>
</feature>
<proteinExistence type="inferred from homology"/>
<keyword evidence="1" id="KW-0645">Protease</keyword>
<feature type="binding site" evidence="3">
    <location>
        <position position="290"/>
    </location>
    <ligand>
        <name>substrate</name>
    </ligand>
</feature>
<dbReference type="AlphaFoldDB" id="A0A6N3GIV9"/>
<organism evidence="6">
    <name type="scientific">Clostridium paraputrificum</name>
    <dbReference type="NCBI Taxonomy" id="29363"/>
    <lineage>
        <taxon>Bacteria</taxon>
        <taxon>Bacillati</taxon>
        <taxon>Bacillota</taxon>
        <taxon>Clostridia</taxon>
        <taxon>Eubacteriales</taxon>
        <taxon>Clostridiaceae</taxon>
        <taxon>Clostridium</taxon>
    </lineage>
</organism>
<dbReference type="InterPro" id="IPR011059">
    <property type="entry name" value="Metal-dep_hydrolase_composite"/>
</dbReference>
<dbReference type="EC" id="3.4.19.-" evidence="1"/>
<comment type="similarity">
    <text evidence="1">Belongs to the peptidase M38 family.</text>
</comment>
<dbReference type="InterPro" id="IPR050378">
    <property type="entry name" value="Metallo-dep_Hydrolases_sf"/>
</dbReference>
<dbReference type="SUPFAM" id="SSF51338">
    <property type="entry name" value="Composite domain of metallo-dependent hydrolases"/>
    <property type="match status" value="1"/>
</dbReference>
<dbReference type="NCBIfam" id="TIGR01975">
    <property type="entry name" value="isoAsp_dipep"/>
    <property type="match status" value="1"/>
</dbReference>
<comment type="cofactor">
    <cofactor evidence="1 4">
        <name>Zn(2+)</name>
        <dbReference type="ChEBI" id="CHEBI:29105"/>
    </cofactor>
    <text evidence="1 4">Binds 2 Zn(2+) ions per subunit.</text>
</comment>
<protein>
    <recommendedName>
        <fullName evidence="1">Isoaspartyl dipeptidase</fullName>
        <ecNumber evidence="1">3.4.19.-</ecNumber>
    </recommendedName>
</protein>
<dbReference type="GO" id="GO:0008237">
    <property type="term" value="F:metallopeptidase activity"/>
    <property type="evidence" value="ECO:0007669"/>
    <property type="project" value="UniProtKB-KW"/>
</dbReference>
<dbReference type="Gene3D" id="2.30.40.10">
    <property type="entry name" value="Urease, subunit C, domain 1"/>
    <property type="match status" value="1"/>
</dbReference>
<comment type="PTM">
    <text evidence="1">Carboxylation allows a single lysine to coordinate two zinc ions.</text>
</comment>
<keyword evidence="1" id="KW-0482">Metalloprotease</keyword>
<evidence type="ECO:0000256" key="4">
    <source>
        <dbReference type="PIRSR" id="PIRSR001238-3"/>
    </source>
</evidence>
<dbReference type="EMBL" id="CACRTV010000085">
    <property type="protein sequence ID" value="VYU63963.1"/>
    <property type="molecule type" value="Genomic_DNA"/>
</dbReference>
<feature type="domain" description="Amidohydrolase-related" evidence="5">
    <location>
        <begin position="54"/>
        <end position="376"/>
    </location>
</feature>
<feature type="binding site" evidence="4">
    <location>
        <position position="64"/>
    </location>
    <ligand>
        <name>Zn(2+)</name>
        <dbReference type="ChEBI" id="CHEBI:29105"/>
        <label>1</label>
        <note>catalytic</note>
    </ligand>
</feature>
<dbReference type="RefSeq" id="WP_156563018.1">
    <property type="nucleotide sequence ID" value="NZ_CACRTV010000085.1"/>
</dbReference>
<feature type="binding site" evidence="3">
    <location>
        <position position="131"/>
    </location>
    <ligand>
        <name>substrate</name>
    </ligand>
</feature>
<evidence type="ECO:0000256" key="3">
    <source>
        <dbReference type="PIRSR" id="PIRSR001238-2"/>
    </source>
</evidence>
<dbReference type="SUPFAM" id="SSF51556">
    <property type="entry name" value="Metallo-dependent hydrolases"/>
    <property type="match status" value="1"/>
</dbReference>
<feature type="binding site" evidence="3">
    <location>
        <position position="228"/>
    </location>
    <ligand>
        <name>substrate</name>
    </ligand>
</feature>
<sequence>MITVIRDVEVYSPEYLGKKNVVVIGNKFEGIYDEINIPSDFIEIKVIDGKGKLMFPGFIDSHVHILGGGGESGFSSRTPEIKFTDLTKAGITTVVGCLGTDNVCRDGKALIAKARSLNVEGITTYCYTGSYSIPVKTVTECIKEDLMMIDKYIGVGEIAISDNRSSQPTYEQFLDVIAQARVAGLLSGKAGVVNIHVGSGRRKLDMIFRVLKETEIPATQLMPTHINRNTNLFEEGIELVKQGGYIDLTTSSDPNFLEEGELSASEGLKIALDTGININNITFSSDGNGSMPKFDENGKLIGLGICSVSSLYNEVKRAIQDQNVPIEIAVKVITSNVADLLRLGNKGRIMSSKDADFVLVDKEDLSITDVYAKGEVLIEEGRIIKKGVFE</sequence>
<gene>
    <name evidence="6" type="primary">iadA</name>
    <name evidence="6" type="ORF">CPLFYP93_03106</name>
</gene>
<keyword evidence="1 4" id="KW-0862">Zinc</keyword>
<keyword evidence="1 4" id="KW-0479">Metal-binding</keyword>
<dbReference type="InterPro" id="IPR006680">
    <property type="entry name" value="Amidohydro-rel"/>
</dbReference>
<dbReference type="Pfam" id="PF01979">
    <property type="entry name" value="Amidohydro_1"/>
    <property type="match status" value="1"/>
</dbReference>
<evidence type="ECO:0000259" key="5">
    <source>
        <dbReference type="Pfam" id="PF01979"/>
    </source>
</evidence>
<feature type="binding site" evidence="3">
    <location>
        <begin position="69"/>
        <end position="71"/>
    </location>
    <ligand>
        <name>substrate</name>
    </ligand>
</feature>
<dbReference type="PIRSF" id="PIRSF001238">
    <property type="entry name" value="IadA"/>
    <property type="match status" value="1"/>
</dbReference>
<comment type="subcellular location">
    <subcellularLocation>
        <location evidence="1">Cytoplasm</location>
    </subcellularLocation>
</comment>
<dbReference type="PANTHER" id="PTHR11647:SF1">
    <property type="entry name" value="COLLAPSIN RESPONSE MEDIATOR PROTEIN"/>
    <property type="match status" value="1"/>
</dbReference>
<dbReference type="GO" id="GO:0016810">
    <property type="term" value="F:hydrolase activity, acting on carbon-nitrogen (but not peptide) bonds"/>
    <property type="evidence" value="ECO:0007669"/>
    <property type="project" value="InterPro"/>
</dbReference>
<feature type="binding site" evidence="4">
    <location>
        <position position="196"/>
    </location>
    <ligand>
        <name>Zn(2+)</name>
        <dbReference type="ChEBI" id="CHEBI:29105"/>
        <label>2</label>
        <note>catalytic</note>
    </ligand>
</feature>
<dbReference type="GO" id="GO:0005737">
    <property type="term" value="C:cytoplasm"/>
    <property type="evidence" value="ECO:0007669"/>
    <property type="project" value="UniProtKB-SubCell"/>
</dbReference>
<dbReference type="GO" id="GO:0006508">
    <property type="term" value="P:proteolysis"/>
    <property type="evidence" value="ECO:0007669"/>
    <property type="project" value="UniProtKB-KW"/>
</dbReference>
<feature type="binding site" evidence="3">
    <location>
        <position position="164"/>
    </location>
    <ligand>
        <name>substrate</name>
    </ligand>
</feature>
<feature type="binding site" evidence="4">
    <location>
        <position position="225"/>
    </location>
    <ligand>
        <name>Zn(2+)</name>
        <dbReference type="ChEBI" id="CHEBI:29105"/>
        <label>2</label>
        <note>catalytic</note>
    </ligand>
</feature>
<evidence type="ECO:0000256" key="1">
    <source>
        <dbReference type="PIRNR" id="PIRNR001238"/>
    </source>
</evidence>
<keyword evidence="1 6" id="KW-0378">Hydrolase</keyword>
<dbReference type="Gene3D" id="3.20.20.140">
    <property type="entry name" value="Metal-dependent hydrolases"/>
    <property type="match status" value="1"/>
</dbReference>
<feature type="active site" description="Proton acceptor" evidence="2">
    <location>
        <position position="286"/>
    </location>
</feature>
<dbReference type="GO" id="GO:0008798">
    <property type="term" value="F:beta-aspartyl-peptidase activity"/>
    <property type="evidence" value="ECO:0007669"/>
    <property type="project" value="InterPro"/>
</dbReference>
<dbReference type="PANTHER" id="PTHR11647">
    <property type="entry name" value="HYDRANTOINASE/DIHYDROPYRIMIDINASE FAMILY MEMBER"/>
    <property type="match status" value="1"/>
</dbReference>
<dbReference type="InterPro" id="IPR032466">
    <property type="entry name" value="Metal_Hydrolase"/>
</dbReference>
<feature type="binding site" evidence="4">
    <location>
        <position position="62"/>
    </location>
    <ligand>
        <name>Zn(2+)</name>
        <dbReference type="ChEBI" id="CHEBI:29105"/>
        <label>1</label>
        <note>catalytic</note>
    </ligand>
</feature>
<evidence type="ECO:0000313" key="6">
    <source>
        <dbReference type="EMBL" id="VYU63963.1"/>
    </source>
</evidence>
<dbReference type="GO" id="GO:0046872">
    <property type="term" value="F:metal ion binding"/>
    <property type="evidence" value="ECO:0007669"/>
    <property type="project" value="UniProtKB-KW"/>
</dbReference>
<reference evidence="6" key="1">
    <citation type="submission" date="2019-11" db="EMBL/GenBank/DDBJ databases">
        <authorList>
            <person name="Feng L."/>
        </authorList>
    </citation>
    <scope>NUCLEOTIDE SEQUENCE</scope>
    <source>
        <strain evidence="6">CParaputrificumLFYP93</strain>
    </source>
</reference>
<dbReference type="InterPro" id="IPR010229">
    <property type="entry name" value="Pept_M38_dipep"/>
</dbReference>
<evidence type="ECO:0000256" key="2">
    <source>
        <dbReference type="PIRSR" id="PIRSR001238-1"/>
    </source>
</evidence>
<feature type="binding site" evidence="4">
    <location>
        <position position="286"/>
    </location>
    <ligand>
        <name>Zn(2+)</name>
        <dbReference type="ChEBI" id="CHEBI:29105"/>
        <label>1</label>
        <note>catalytic</note>
    </ligand>
</feature>
<name>A0A6N3GIV9_9CLOT</name>